<dbReference type="STRING" id="1472767.AOX59_14810"/>
<protein>
    <recommendedName>
        <fullName evidence="4">DUF4181 domain-containing protein</fullName>
    </recommendedName>
</protein>
<sequence length="115" mass="13183">MGITTPILALVVSIAYIIVGKIIVGNKKRKISDKFGKNIQIVGLVIFGVIGISCILFVLDISNNDVMKWFWLFFLTITLGFQSFLEWKFLRETREYMVSLVVLMIGLIYILIFIF</sequence>
<dbReference type="Proteomes" id="UP000050331">
    <property type="component" value="Chromosome"/>
</dbReference>
<keyword evidence="1" id="KW-0812">Transmembrane</keyword>
<keyword evidence="3" id="KW-1185">Reference proteome</keyword>
<feature type="transmembrane region" description="Helical" evidence="1">
    <location>
        <begin position="6"/>
        <end position="26"/>
    </location>
</feature>
<evidence type="ECO:0000313" key="2">
    <source>
        <dbReference type="EMBL" id="ALX49732.1"/>
    </source>
</evidence>
<reference evidence="2 3" key="1">
    <citation type="submission" date="2016-01" db="EMBL/GenBank/DDBJ databases">
        <title>Complete genome sequence of strain Lentibacillus amyloliquefaciens LAM0015T isolated from saline sediment.</title>
        <authorList>
            <person name="Wang J.-L."/>
            <person name="He M.-X."/>
        </authorList>
    </citation>
    <scope>NUCLEOTIDE SEQUENCE [LARGE SCALE GENOMIC DNA]</scope>
    <source>
        <strain evidence="2 3">LAM0015</strain>
    </source>
</reference>
<feature type="transmembrane region" description="Helical" evidence="1">
    <location>
        <begin position="38"/>
        <end position="58"/>
    </location>
</feature>
<accession>A0A0U4FPQ3</accession>
<evidence type="ECO:0008006" key="4">
    <source>
        <dbReference type="Google" id="ProtNLM"/>
    </source>
</evidence>
<dbReference type="Pfam" id="PF13789">
    <property type="entry name" value="DUF4181"/>
    <property type="match status" value="1"/>
</dbReference>
<name>A0A0U4FPQ3_9BACI</name>
<dbReference type="RefSeq" id="WP_068446691.1">
    <property type="nucleotide sequence ID" value="NZ_CP013862.1"/>
</dbReference>
<feature type="transmembrane region" description="Helical" evidence="1">
    <location>
        <begin position="96"/>
        <end position="114"/>
    </location>
</feature>
<evidence type="ECO:0000313" key="3">
    <source>
        <dbReference type="Proteomes" id="UP000050331"/>
    </source>
</evidence>
<keyword evidence="1" id="KW-0472">Membrane</keyword>
<proteinExistence type="predicted"/>
<keyword evidence="1" id="KW-1133">Transmembrane helix</keyword>
<dbReference type="InterPro" id="IPR025441">
    <property type="entry name" value="DUF4181"/>
</dbReference>
<feature type="transmembrane region" description="Helical" evidence="1">
    <location>
        <begin position="70"/>
        <end position="89"/>
    </location>
</feature>
<organism evidence="2 3">
    <name type="scientific">Lentibacillus amyloliquefaciens</name>
    <dbReference type="NCBI Taxonomy" id="1472767"/>
    <lineage>
        <taxon>Bacteria</taxon>
        <taxon>Bacillati</taxon>
        <taxon>Bacillota</taxon>
        <taxon>Bacilli</taxon>
        <taxon>Bacillales</taxon>
        <taxon>Bacillaceae</taxon>
        <taxon>Lentibacillus</taxon>
    </lineage>
</organism>
<dbReference type="EMBL" id="CP013862">
    <property type="protein sequence ID" value="ALX49732.1"/>
    <property type="molecule type" value="Genomic_DNA"/>
</dbReference>
<gene>
    <name evidence="2" type="ORF">AOX59_14810</name>
</gene>
<dbReference type="KEGG" id="lao:AOX59_14810"/>
<evidence type="ECO:0000256" key="1">
    <source>
        <dbReference type="SAM" id="Phobius"/>
    </source>
</evidence>
<dbReference type="AlphaFoldDB" id="A0A0U4FPQ3"/>